<sequence length="110" mass="12576">MHPEVSEVVITAPDAEWLADFTRQLVEDRLCSSGHCVESIRSIYKWRGDIYDKTEARVMLHTRTSLVPHIIDRTNREHPYEVPCVVATPIVSGNPAYLQWILDETKEVGS</sequence>
<dbReference type="RefSeq" id="WP_223097357.1">
    <property type="nucleotide sequence ID" value="NZ_CP061913.1"/>
</dbReference>
<reference evidence="2 3" key="1">
    <citation type="submission" date="2024-09" db="EMBL/GenBank/DDBJ databases">
        <authorList>
            <person name="Sun Q."/>
            <person name="Mori K."/>
        </authorList>
    </citation>
    <scope>NUCLEOTIDE SEQUENCE [LARGE SCALE GENOMIC DNA]</scope>
    <source>
        <strain evidence="2 3">JCM 3307</strain>
    </source>
</reference>
<dbReference type="EMBL" id="JBHMCA010000059">
    <property type="protein sequence ID" value="MFB9448693.1"/>
    <property type="molecule type" value="Genomic_DNA"/>
</dbReference>
<dbReference type="InterPro" id="IPR015867">
    <property type="entry name" value="N-reg_PII/ATP_PRibTrfase_C"/>
</dbReference>
<dbReference type="InterPro" id="IPR004323">
    <property type="entry name" value="Ion_tolerance_CutA"/>
</dbReference>
<organism evidence="2 3">
    <name type="scientific">Dactylosporangium vinaceum</name>
    <dbReference type="NCBI Taxonomy" id="53362"/>
    <lineage>
        <taxon>Bacteria</taxon>
        <taxon>Bacillati</taxon>
        <taxon>Actinomycetota</taxon>
        <taxon>Actinomycetes</taxon>
        <taxon>Micromonosporales</taxon>
        <taxon>Micromonosporaceae</taxon>
        <taxon>Dactylosporangium</taxon>
    </lineage>
</organism>
<dbReference type="InterPro" id="IPR011322">
    <property type="entry name" value="N-reg_PII-like_a/b"/>
</dbReference>
<dbReference type="SUPFAM" id="SSF54913">
    <property type="entry name" value="GlnB-like"/>
    <property type="match status" value="1"/>
</dbReference>
<proteinExistence type="inferred from homology"/>
<dbReference type="Pfam" id="PF03091">
    <property type="entry name" value="CutA1"/>
    <property type="match status" value="1"/>
</dbReference>
<evidence type="ECO:0000313" key="2">
    <source>
        <dbReference type="EMBL" id="MFB9448693.1"/>
    </source>
</evidence>
<name>A0ABV5MIM5_9ACTN</name>
<comment type="similarity">
    <text evidence="1">Belongs to the CutA family.</text>
</comment>
<dbReference type="Gene3D" id="3.30.70.120">
    <property type="match status" value="1"/>
</dbReference>
<evidence type="ECO:0000256" key="1">
    <source>
        <dbReference type="ARBA" id="ARBA00010169"/>
    </source>
</evidence>
<keyword evidence="3" id="KW-1185">Reference proteome</keyword>
<protein>
    <submittedName>
        <fullName evidence="2">Divalent-cation tolerance protein CutA</fullName>
    </submittedName>
</protein>
<accession>A0ABV5MIM5</accession>
<evidence type="ECO:0000313" key="3">
    <source>
        <dbReference type="Proteomes" id="UP001589608"/>
    </source>
</evidence>
<dbReference type="PANTHER" id="PTHR23419:SF8">
    <property type="entry name" value="FI09726P"/>
    <property type="match status" value="1"/>
</dbReference>
<dbReference type="Proteomes" id="UP001589608">
    <property type="component" value="Unassembled WGS sequence"/>
</dbReference>
<dbReference type="PANTHER" id="PTHR23419">
    <property type="entry name" value="DIVALENT CATION TOLERANCE CUTA-RELATED"/>
    <property type="match status" value="1"/>
</dbReference>
<gene>
    <name evidence="2" type="primary">cutA</name>
    <name evidence="2" type="ORF">ACFFTR_36880</name>
</gene>
<comment type="caution">
    <text evidence="2">The sequence shown here is derived from an EMBL/GenBank/DDBJ whole genome shotgun (WGS) entry which is preliminary data.</text>
</comment>